<name>A0A7Z0TQ46_9BRAD</name>
<protein>
    <submittedName>
        <fullName evidence="1">Uncharacterized protein</fullName>
    </submittedName>
</protein>
<dbReference type="AlphaFoldDB" id="A0A7Z0TQ46"/>
<reference evidence="1" key="2">
    <citation type="submission" date="2020-06" db="EMBL/GenBank/DDBJ databases">
        <title>Whole Genome Sequence of Bradyrhizobium sp. Strain 323S2.</title>
        <authorList>
            <person name="Bromfield E.S.P."/>
        </authorList>
    </citation>
    <scope>NUCLEOTIDE SEQUENCE [LARGE SCALE GENOMIC DNA]</scope>
    <source>
        <strain evidence="1">323S2</strain>
    </source>
</reference>
<reference evidence="2 3" key="3">
    <citation type="journal article" date="2022" name="Int. J. Syst. Evol. Microbiol.">
        <title>Strains of Bradyrhizobium barranii sp. nov. associated with legumes native to Canada are symbionts of soybeans and belong to different subspecies (subsp. barranii subsp. nov. and subsp. apii subsp. nov.) and symbiovars (sv. glycinearum and sv. septentrionale).</title>
        <authorList>
            <person name="Bromfield E.S.P."/>
            <person name="Cloutier S."/>
            <person name="Wasai-Hara S."/>
            <person name="Minamisawa K."/>
        </authorList>
    </citation>
    <scope>NUCLEOTIDE SEQUENCE [LARGE SCALE GENOMIC DNA]</scope>
    <source>
        <strain evidence="2 3">323S2</strain>
    </source>
</reference>
<accession>A0A7Z0TQ46</accession>
<evidence type="ECO:0000313" key="1">
    <source>
        <dbReference type="EMBL" id="NYY89659.1"/>
    </source>
</evidence>
<dbReference type="RefSeq" id="WP_166346007.1">
    <property type="nucleotide sequence ID" value="NZ_CP088280.1"/>
</dbReference>
<dbReference type="EMBL" id="JACBFH010000001">
    <property type="protein sequence ID" value="NYY89659.1"/>
    <property type="molecule type" value="Genomic_DNA"/>
</dbReference>
<sequence length="223" mass="23770">MRVGLLCLIAGIVCATAGGTAPKLADDQLPPRTSDRKAQTETVITRPIVPLDELIDQTPDGSLVIELYQSVRNIGDVEAANEHVKAQIIRALSVAADVARLHGSTFKSCDGSETPKIEAIASKARAFSSTLARVDGELTKALAATRQIVETERPSSIRGKEDINRFVLAAHELGRVRVQATEIAKALEGLSLSIRTTLASCTAVQVPPLFTVRDTPRLGGKAR</sequence>
<proteinExistence type="predicted"/>
<dbReference type="Proteomes" id="UP000564836">
    <property type="component" value="Chromosome"/>
</dbReference>
<organism evidence="1">
    <name type="scientific">Bradyrhizobium barranii subsp. barranii</name>
    <dbReference type="NCBI Taxonomy" id="2823807"/>
    <lineage>
        <taxon>Bacteria</taxon>
        <taxon>Pseudomonadati</taxon>
        <taxon>Pseudomonadota</taxon>
        <taxon>Alphaproteobacteria</taxon>
        <taxon>Hyphomicrobiales</taxon>
        <taxon>Nitrobacteraceae</taxon>
        <taxon>Bradyrhizobium</taxon>
        <taxon>Bradyrhizobium barranii</taxon>
    </lineage>
</organism>
<dbReference type="EMBL" id="CP088280">
    <property type="protein sequence ID" value="UGX94275.1"/>
    <property type="molecule type" value="Genomic_DNA"/>
</dbReference>
<gene>
    <name evidence="2" type="ORF">G6321_00053570</name>
    <name evidence="1" type="ORF">G6321_14870</name>
</gene>
<evidence type="ECO:0000313" key="2">
    <source>
        <dbReference type="EMBL" id="UGX94275.1"/>
    </source>
</evidence>
<evidence type="ECO:0000313" key="3">
    <source>
        <dbReference type="Proteomes" id="UP000564836"/>
    </source>
</evidence>
<reference evidence="2 3" key="1">
    <citation type="journal article" date="2017" name="Syst. Appl. Microbiol.">
        <title>Soybeans inoculated with root zone soils of Canadian native legumes harbour diverse and novel Bradyrhizobium spp. that possess agricultural potential.</title>
        <authorList>
            <person name="Bromfield E.S.P."/>
            <person name="Cloutier S."/>
            <person name="Tambong J.T."/>
            <person name="Tran Thi T.V."/>
        </authorList>
    </citation>
    <scope>NUCLEOTIDE SEQUENCE [LARGE SCALE GENOMIC DNA]</scope>
    <source>
        <strain evidence="2 3">323S2</strain>
    </source>
</reference>